<dbReference type="AlphaFoldDB" id="A0ABD1RUG3"/>
<protein>
    <recommendedName>
        <fullName evidence="3">Retrotransposon gag domain-containing protein</fullName>
    </recommendedName>
</protein>
<evidence type="ECO:0000313" key="2">
    <source>
        <dbReference type="Proteomes" id="UP001604336"/>
    </source>
</evidence>
<comment type="caution">
    <text evidence="1">The sequence shown here is derived from an EMBL/GenBank/DDBJ whole genome shotgun (WGS) entry which is preliminary data.</text>
</comment>
<accession>A0ABD1RUG3</accession>
<evidence type="ECO:0008006" key="3">
    <source>
        <dbReference type="Google" id="ProtNLM"/>
    </source>
</evidence>
<dbReference type="EMBL" id="JBFOLK010000008">
    <property type="protein sequence ID" value="KAL2492066.1"/>
    <property type="molecule type" value="Genomic_DNA"/>
</dbReference>
<organism evidence="1 2">
    <name type="scientific">Abeliophyllum distichum</name>
    <dbReference type="NCBI Taxonomy" id="126358"/>
    <lineage>
        <taxon>Eukaryota</taxon>
        <taxon>Viridiplantae</taxon>
        <taxon>Streptophyta</taxon>
        <taxon>Embryophyta</taxon>
        <taxon>Tracheophyta</taxon>
        <taxon>Spermatophyta</taxon>
        <taxon>Magnoliopsida</taxon>
        <taxon>eudicotyledons</taxon>
        <taxon>Gunneridae</taxon>
        <taxon>Pentapetalae</taxon>
        <taxon>asterids</taxon>
        <taxon>lamiids</taxon>
        <taxon>Lamiales</taxon>
        <taxon>Oleaceae</taxon>
        <taxon>Forsythieae</taxon>
        <taxon>Abeliophyllum</taxon>
    </lineage>
</organism>
<sequence>MRSRDNIDLVPLDPEIERTLRNRFIAQKLESKMAHNGHEQPIVEIHRPLMDYIIPVVGENFTCWVPPAIPANNYAIKPGTIQLVQQTVQFHGLPDEDPHEHGETIFEAWERFNDMLRHCPNHGIPDWLMVQTFYNGLNDENKRHADSAGGGSLMDKTYDEASGILEKMAANSYQ</sequence>
<reference evidence="2" key="1">
    <citation type="submission" date="2024-07" db="EMBL/GenBank/DDBJ databases">
        <title>Two chromosome-level genome assemblies of Korean endemic species Abeliophyllum distichum and Forsythia ovata (Oleaceae).</title>
        <authorList>
            <person name="Jang H."/>
        </authorList>
    </citation>
    <scope>NUCLEOTIDE SEQUENCE [LARGE SCALE GENOMIC DNA]</scope>
</reference>
<dbReference type="Proteomes" id="UP001604336">
    <property type="component" value="Unassembled WGS sequence"/>
</dbReference>
<evidence type="ECO:0000313" key="1">
    <source>
        <dbReference type="EMBL" id="KAL2492066.1"/>
    </source>
</evidence>
<proteinExistence type="predicted"/>
<dbReference type="PANTHER" id="PTHR33223:SF11">
    <property type="entry name" value="ELEMENT PROTEIN, PUTATIVE-RELATED"/>
    <property type="match status" value="1"/>
</dbReference>
<dbReference type="PANTHER" id="PTHR33223">
    <property type="entry name" value="CCHC-TYPE DOMAIN-CONTAINING PROTEIN"/>
    <property type="match status" value="1"/>
</dbReference>
<gene>
    <name evidence="1" type="ORF">Adt_27694</name>
</gene>
<keyword evidence="2" id="KW-1185">Reference proteome</keyword>
<name>A0ABD1RUG3_9LAMI</name>